<reference evidence="3" key="1">
    <citation type="submission" date="2022-12" db="EMBL/GenBank/DDBJ databases">
        <authorList>
            <person name="Petersen C."/>
        </authorList>
    </citation>
    <scope>NUCLEOTIDE SEQUENCE</scope>
    <source>
        <strain evidence="3">IBT 35675</strain>
    </source>
</reference>
<dbReference type="Pfam" id="PF12396">
    <property type="entry name" value="DUF3659"/>
    <property type="match status" value="10"/>
</dbReference>
<evidence type="ECO:0000313" key="3">
    <source>
        <dbReference type="EMBL" id="KAJ5340296.1"/>
    </source>
</evidence>
<evidence type="ECO:0000256" key="1">
    <source>
        <dbReference type="SAM" id="MobiDB-lite"/>
    </source>
</evidence>
<keyword evidence="4" id="KW-1185">Reference proteome</keyword>
<feature type="compositionally biased region" description="Basic and acidic residues" evidence="1">
    <location>
        <begin position="48"/>
        <end position="60"/>
    </location>
</feature>
<feature type="domain" description="DUF6987" evidence="2">
    <location>
        <begin position="871"/>
        <end position="1068"/>
    </location>
</feature>
<comment type="caution">
    <text evidence="3">The sequence shown here is derived from an EMBL/GenBank/DDBJ whole genome shotgun (WGS) entry which is preliminary data.</text>
</comment>
<evidence type="ECO:0000259" key="2">
    <source>
        <dbReference type="Pfam" id="PF22485"/>
    </source>
</evidence>
<proteinExistence type="predicted"/>
<dbReference type="Pfam" id="PF22485">
    <property type="entry name" value="DUF6987"/>
    <property type="match status" value="1"/>
</dbReference>
<reference evidence="3" key="2">
    <citation type="journal article" date="2023" name="IMA Fungus">
        <title>Comparative genomic study of the Penicillium genus elucidates a diverse pangenome and 15 lateral gene transfer events.</title>
        <authorList>
            <person name="Petersen C."/>
            <person name="Sorensen T."/>
            <person name="Nielsen M.R."/>
            <person name="Sondergaard T.E."/>
            <person name="Sorensen J.L."/>
            <person name="Fitzpatrick D.A."/>
            <person name="Frisvad J.C."/>
            <person name="Nielsen K.L."/>
        </authorList>
    </citation>
    <scope>NUCLEOTIDE SEQUENCE</scope>
    <source>
        <strain evidence="3">IBT 35675</strain>
    </source>
</reference>
<protein>
    <recommendedName>
        <fullName evidence="2">DUF6987 domain-containing protein</fullName>
    </recommendedName>
</protein>
<dbReference type="PANTHER" id="PTHR39461:SF1">
    <property type="entry name" value="LEA DOMAIN PROTEIN (AFU_ORTHOLOGUE AFUA_8G04920)"/>
    <property type="match status" value="1"/>
</dbReference>
<accession>A0A9W9UIZ0</accession>
<organism evidence="3 4">
    <name type="scientific">Penicillium brevicompactum</name>
    <dbReference type="NCBI Taxonomy" id="5074"/>
    <lineage>
        <taxon>Eukaryota</taxon>
        <taxon>Fungi</taxon>
        <taxon>Dikarya</taxon>
        <taxon>Ascomycota</taxon>
        <taxon>Pezizomycotina</taxon>
        <taxon>Eurotiomycetes</taxon>
        <taxon>Eurotiomycetidae</taxon>
        <taxon>Eurotiales</taxon>
        <taxon>Aspergillaceae</taxon>
        <taxon>Penicillium</taxon>
    </lineage>
</organism>
<feature type="compositionally biased region" description="Polar residues" evidence="1">
    <location>
        <begin position="15"/>
        <end position="25"/>
    </location>
</feature>
<dbReference type="EMBL" id="JAPZBR010000008">
    <property type="protein sequence ID" value="KAJ5340296.1"/>
    <property type="molecule type" value="Genomic_DNA"/>
</dbReference>
<sequence length="1073" mass="114874">MSLNSKKKPGPPKLQTKQSDPVSNNKQKKAAPAAPSPKSTKKSAGASEQRRHISPPKDDVSEASGSAAPLGRAASERTDKARSQSGQAKDIAPKGENIAPKGENIARKGENTPPSTVSPDLSMIKGLQVAEGGQIRDQNGNPIGKVVEGDSKELAGQTVGDNGEIFDEDGEVVGRVDILDEAVDQPMELPGKEESKLDEAKDVVTSLGELDGLPVSEGGMIKTPSGQVVGKIVEGDPEELVGYTVNGEGEIVDDEGDAIGRAELIPAEEQSKLDQAEDEAKDVVTSLGELDGLPVSEDGMIKTPSGQMVGKIVEGDPEELVGYTVNGEGEIVDDEGDAIGRAELIPVEEQQKNLEETAHDATEEDNKKIPSIESLEGLKCNKRGYIMDEATSKPVGELIEGDPKKLSKLGAELDAKGQFWDNRGNVIGKAQPIPVYDDEEEGGPFAGLDGLVIGEDGWIEDENQTRVGRLIQGDAKKLVNRAVDEDGEILDQYGNIVGRAERWEEPEAPEVEPTDLSSMEGLSCNKAGYVIGSEGFPIGRVIEGDPKKLAGKKIFENGEIYEGKDIVGRVELIPEDERENVPDGLFAGFESLVVNKDGFVEDENGSIVGQLIEGDAKKLRGHAVDEDGEIADKYGNVKGRCEPYEPPEEEPPAEEDLSILKDKVVNKQGNIVDPATGAIFGRLIEGDKKRLAGRKVDDQGQIWNDNGKVVGRAGLIPDAEQEEKEGQFYGFENAEVGKDGVVVDEGRIIGRLIEGDAKSLFGRKVDEDGDVIDKNGNTIGQAERWEPEEKQRDINPMSGRKITKEGEVRDADGNLIGKLTSGNLATLVGKTVNDGGYVVDNDDNKIGECTLLENIPESEPEEEGLTEEESEAQAKAEEDRQVAEKMINILNQTLDRIKPVCQQITEQIEKADHTPKDELDEEKLVQTVKPLLEEGGRILQECNGSIRALDPDGRIAATAKARASSHDATPEEYQLAGLIKELTETVTKTIENGRKRIADMPHASKKLNPLWALLSEPLFQIIAAVGLLLSGVLGLVGKLLGGLGLGGLLDGLLGGLGLDKLFDSLGLGGGKSK</sequence>
<feature type="compositionally biased region" description="Basic residues" evidence="1">
    <location>
        <begin position="1"/>
        <end position="10"/>
    </location>
</feature>
<gene>
    <name evidence="3" type="ORF">N7541_009420</name>
</gene>
<dbReference type="AlphaFoldDB" id="A0A9W9UIZ0"/>
<evidence type="ECO:0000313" key="4">
    <source>
        <dbReference type="Proteomes" id="UP001148299"/>
    </source>
</evidence>
<name>A0A9W9UIZ0_PENBR</name>
<dbReference type="Proteomes" id="UP001148299">
    <property type="component" value="Unassembled WGS sequence"/>
</dbReference>
<feature type="region of interest" description="Disordered" evidence="1">
    <location>
        <begin position="1"/>
        <end position="120"/>
    </location>
</feature>
<dbReference type="PANTHER" id="PTHR39461">
    <property type="entry name" value="LEA DOMAIN PROTEIN (AFU_ORTHOLOGUE AFUA_8G04920)"/>
    <property type="match status" value="1"/>
</dbReference>
<feature type="compositionally biased region" description="Low complexity" evidence="1">
    <location>
        <begin position="30"/>
        <end position="47"/>
    </location>
</feature>
<dbReference type="InterPro" id="IPR054256">
    <property type="entry name" value="DUF6987"/>
</dbReference>
<dbReference type="InterPro" id="IPR022124">
    <property type="entry name" value="DUF3659"/>
</dbReference>